<name>A0A940MP50_9RHOB</name>
<evidence type="ECO:0000256" key="3">
    <source>
        <dbReference type="ARBA" id="ARBA00005712"/>
    </source>
</evidence>
<keyword evidence="9" id="KW-0066">ATP synthesis</keyword>
<accession>A0A940MP50</accession>
<keyword evidence="12" id="KW-1185">Reference proteome</keyword>
<evidence type="ECO:0000256" key="7">
    <source>
        <dbReference type="ARBA" id="ARBA00023136"/>
    </source>
</evidence>
<protein>
    <recommendedName>
        <fullName evidence="9">ATP synthase epsilon chain</fullName>
    </recommendedName>
    <alternativeName>
        <fullName evidence="9">ATP synthase F1 sector epsilon subunit</fullName>
    </alternativeName>
    <alternativeName>
        <fullName evidence="9">F-ATPase epsilon subunit</fullName>
    </alternativeName>
</protein>
<evidence type="ECO:0000256" key="1">
    <source>
        <dbReference type="ARBA" id="ARBA00003543"/>
    </source>
</evidence>
<dbReference type="NCBIfam" id="NF009981">
    <property type="entry name" value="PRK13447.1"/>
    <property type="match status" value="1"/>
</dbReference>
<evidence type="ECO:0000313" key="12">
    <source>
        <dbReference type="Proteomes" id="UP000675940"/>
    </source>
</evidence>
<feature type="domain" description="ATP synthase F1 complex delta/epsilon subunit N-terminal" evidence="10">
    <location>
        <begin position="5"/>
        <end position="85"/>
    </location>
</feature>
<keyword evidence="6 9" id="KW-0406">Ion transport</keyword>
<dbReference type="Pfam" id="PF02823">
    <property type="entry name" value="ATP-synt_DE_N"/>
    <property type="match status" value="1"/>
</dbReference>
<evidence type="ECO:0000256" key="6">
    <source>
        <dbReference type="ARBA" id="ARBA00023065"/>
    </source>
</evidence>
<keyword evidence="5 9" id="KW-0375">Hydrogen ion transport</keyword>
<evidence type="ECO:0000313" key="11">
    <source>
        <dbReference type="EMBL" id="MBP0485066.1"/>
    </source>
</evidence>
<comment type="subcellular location">
    <subcellularLocation>
        <location evidence="9">Cell membrane</location>
        <topology evidence="9">Peripheral membrane protein</topology>
    </subcellularLocation>
    <subcellularLocation>
        <location evidence="2">Endomembrane system</location>
        <topology evidence="2">Peripheral membrane protein</topology>
    </subcellularLocation>
</comment>
<dbReference type="GO" id="GO:0046933">
    <property type="term" value="F:proton-transporting ATP synthase activity, rotational mechanism"/>
    <property type="evidence" value="ECO:0007669"/>
    <property type="project" value="UniProtKB-UniRule"/>
</dbReference>
<proteinExistence type="inferred from homology"/>
<keyword evidence="9" id="KW-1003">Cell membrane</keyword>
<keyword evidence="8 9" id="KW-0139">CF(1)</keyword>
<evidence type="ECO:0000256" key="2">
    <source>
        <dbReference type="ARBA" id="ARBA00004184"/>
    </source>
</evidence>
<dbReference type="RefSeq" id="WP_209363970.1">
    <property type="nucleotide sequence ID" value="NZ_JAGISH010000022.1"/>
</dbReference>
<keyword evidence="7 9" id="KW-0472">Membrane</keyword>
<comment type="similarity">
    <text evidence="3 9">Belongs to the ATPase epsilon chain family.</text>
</comment>
<dbReference type="EMBL" id="JAGISH010000022">
    <property type="protein sequence ID" value="MBP0485066.1"/>
    <property type="molecule type" value="Genomic_DNA"/>
</dbReference>
<dbReference type="AlphaFoldDB" id="A0A940MP50"/>
<dbReference type="HAMAP" id="MF_00530">
    <property type="entry name" value="ATP_synth_epsil_bac"/>
    <property type="match status" value="1"/>
</dbReference>
<dbReference type="Gene3D" id="2.60.15.10">
    <property type="entry name" value="F0F1 ATP synthase delta/epsilon subunit, N-terminal"/>
    <property type="match status" value="1"/>
</dbReference>
<dbReference type="InterPro" id="IPR020546">
    <property type="entry name" value="ATP_synth_F1_dsu/esu_N"/>
</dbReference>
<comment type="caution">
    <text evidence="11">The sequence shown here is derived from an EMBL/GenBank/DDBJ whole genome shotgun (WGS) entry which is preliminary data.</text>
</comment>
<evidence type="ECO:0000259" key="10">
    <source>
        <dbReference type="Pfam" id="PF02823"/>
    </source>
</evidence>
<sequence>MTALSLIVETPLERVVEVSGVASLRGEDASGGFGILPGHADFVTVIDAGVLRWRGTANPWRFCVLRGGVFSMTGGQAVHVACREAITGDDLANLQVEVRRARAEIEDAARKARTDSAKLHARAIRRLMRGLALGPDSLAGELVHLDGEDAP</sequence>
<dbReference type="GO" id="GO:0045259">
    <property type="term" value="C:proton-transporting ATP synthase complex"/>
    <property type="evidence" value="ECO:0007669"/>
    <property type="project" value="UniProtKB-KW"/>
</dbReference>
<dbReference type="GO" id="GO:0005524">
    <property type="term" value="F:ATP binding"/>
    <property type="evidence" value="ECO:0007669"/>
    <property type="project" value="UniProtKB-UniRule"/>
</dbReference>
<organism evidence="11 12">
    <name type="scientific">Sagittula salina</name>
    <dbReference type="NCBI Taxonomy" id="2820268"/>
    <lineage>
        <taxon>Bacteria</taxon>
        <taxon>Pseudomonadati</taxon>
        <taxon>Pseudomonadota</taxon>
        <taxon>Alphaproteobacteria</taxon>
        <taxon>Rhodobacterales</taxon>
        <taxon>Roseobacteraceae</taxon>
        <taxon>Sagittula</taxon>
    </lineage>
</organism>
<dbReference type="InterPro" id="IPR036771">
    <property type="entry name" value="ATPsynth_dsu/esu_N"/>
</dbReference>
<dbReference type="GO" id="GO:0005886">
    <property type="term" value="C:plasma membrane"/>
    <property type="evidence" value="ECO:0007669"/>
    <property type="project" value="UniProtKB-SubCell"/>
</dbReference>
<dbReference type="Proteomes" id="UP000675940">
    <property type="component" value="Unassembled WGS sequence"/>
</dbReference>
<dbReference type="GO" id="GO:0012505">
    <property type="term" value="C:endomembrane system"/>
    <property type="evidence" value="ECO:0007669"/>
    <property type="project" value="UniProtKB-SubCell"/>
</dbReference>
<dbReference type="NCBIfam" id="TIGR03166">
    <property type="entry name" value="alt_F1F0_F1_eps"/>
    <property type="match status" value="1"/>
</dbReference>
<evidence type="ECO:0000256" key="8">
    <source>
        <dbReference type="ARBA" id="ARBA00023196"/>
    </source>
</evidence>
<dbReference type="InterPro" id="IPR024037">
    <property type="entry name" value="Alt_ATP_synth_F1_esu"/>
</dbReference>
<keyword evidence="4 9" id="KW-0813">Transport</keyword>
<evidence type="ECO:0000256" key="9">
    <source>
        <dbReference type="HAMAP-Rule" id="MF_00530"/>
    </source>
</evidence>
<evidence type="ECO:0000256" key="5">
    <source>
        <dbReference type="ARBA" id="ARBA00022781"/>
    </source>
</evidence>
<comment type="function">
    <text evidence="1 9">Produces ATP from ADP in the presence of a proton gradient across the membrane.</text>
</comment>
<dbReference type="SUPFAM" id="SSF51344">
    <property type="entry name" value="Epsilon subunit of F1F0-ATP synthase N-terminal domain"/>
    <property type="match status" value="1"/>
</dbReference>
<gene>
    <name evidence="9" type="primary">atpC</name>
    <name evidence="11" type="ORF">J5474_21550</name>
</gene>
<dbReference type="CDD" id="cd12152">
    <property type="entry name" value="F1-ATPase_delta"/>
    <property type="match status" value="1"/>
</dbReference>
<evidence type="ECO:0000256" key="4">
    <source>
        <dbReference type="ARBA" id="ARBA00022448"/>
    </source>
</evidence>
<reference evidence="11" key="1">
    <citation type="submission" date="2021-03" db="EMBL/GenBank/DDBJ databases">
        <title>Sagittula salina sp. nov. strain M10.9X isolated from the marine waste.</title>
        <authorList>
            <person name="Satari L."/>
            <person name="Molina-Menor E."/>
            <person name="Vidal-Verdu A."/>
            <person name="Pascual J."/>
            <person name="Pereto J."/>
            <person name="Porcar M."/>
        </authorList>
    </citation>
    <scope>NUCLEOTIDE SEQUENCE</scope>
    <source>
        <strain evidence="11">M10.9X</strain>
    </source>
</reference>
<comment type="subunit">
    <text evidence="9">F-type ATPases have 2 components, CF(1) - the catalytic core - and CF(0) - the membrane proton channel. CF(1) has five subunits: alpha(3), beta(3), gamma(1), delta(1), epsilon(1). CF(0) has three main subunits: a, b and c.</text>
</comment>
<dbReference type="InterPro" id="IPR001469">
    <property type="entry name" value="ATP_synth_F1_dsu/esu"/>
</dbReference>